<feature type="region of interest" description="Disordered" evidence="2">
    <location>
        <begin position="172"/>
        <end position="207"/>
    </location>
</feature>
<feature type="compositionally biased region" description="Low complexity" evidence="2">
    <location>
        <begin position="190"/>
        <end position="202"/>
    </location>
</feature>
<comment type="caution">
    <text evidence="3">The sequence shown here is derived from an EMBL/GenBank/DDBJ whole genome shotgun (WGS) entry which is preliminary data.</text>
</comment>
<evidence type="ECO:0000256" key="1">
    <source>
        <dbReference type="SAM" id="Coils"/>
    </source>
</evidence>
<feature type="region of interest" description="Disordered" evidence="2">
    <location>
        <begin position="41"/>
        <end position="78"/>
    </location>
</feature>
<evidence type="ECO:0000256" key="2">
    <source>
        <dbReference type="SAM" id="MobiDB-lite"/>
    </source>
</evidence>
<dbReference type="EMBL" id="JAFCIX010000321">
    <property type="protein sequence ID" value="KAH6595019.1"/>
    <property type="molecule type" value="Genomic_DNA"/>
</dbReference>
<feature type="coiled-coil region" evidence="1">
    <location>
        <begin position="85"/>
        <end position="133"/>
    </location>
</feature>
<sequence length="431" mass="46146">MQTQKATTGKANPLPVVLSLTVSARMVRSFPVRKVAMTSSDTTPLASVAGSVRMRSTDSDRSVRATPKKARDASPPPQDDLWVVVKNLSQQFAAQQTELATLSNAFALQQKTIADLEKINRDLEKVLSNMASQMTSTSEANQTALAAILARLEAGPVAPQVVVADIDYPPLKQTGAKPKRKSVATKPNPTTTTTATTTTTTTDQPSKDTRFADAVKKRPTHQQLVERQPEFRKAGAAAWLALKRETSVPTHSAPKVELSSGLRLIYASGFHTLSLVTFERPCRVPASVQAHLDATIVKSFKAWVPRSEAADKDKLAAISSFAAKTVTTIQRSPDVKARNFFRSLLASIGGKTLEAATAEAAKIRAQTPDFSISTLETVPKESLPVKKATEKEPAAPAVDPPSDMVAEITPATQDDGATPTVTPIADVEMCL</sequence>
<accession>A0ABQ8FE03</accession>
<organism evidence="3 4">
    <name type="scientific">Batrachochytrium salamandrivorans</name>
    <dbReference type="NCBI Taxonomy" id="1357716"/>
    <lineage>
        <taxon>Eukaryota</taxon>
        <taxon>Fungi</taxon>
        <taxon>Fungi incertae sedis</taxon>
        <taxon>Chytridiomycota</taxon>
        <taxon>Chytridiomycota incertae sedis</taxon>
        <taxon>Chytridiomycetes</taxon>
        <taxon>Rhizophydiales</taxon>
        <taxon>Rhizophydiales incertae sedis</taxon>
        <taxon>Batrachochytrium</taxon>
    </lineage>
</organism>
<keyword evidence="4" id="KW-1185">Reference proteome</keyword>
<proteinExistence type="predicted"/>
<dbReference type="Proteomes" id="UP001648503">
    <property type="component" value="Unassembled WGS sequence"/>
</dbReference>
<reference evidence="3 4" key="1">
    <citation type="submission" date="2021-02" db="EMBL/GenBank/DDBJ databases">
        <title>Variation within the Batrachochytrium salamandrivorans European outbreak.</title>
        <authorList>
            <person name="Kelly M."/>
            <person name="Pasmans F."/>
            <person name="Shea T.P."/>
            <person name="Munoz J.F."/>
            <person name="Carranza S."/>
            <person name="Cuomo C.A."/>
            <person name="Martel A."/>
        </authorList>
    </citation>
    <scope>NUCLEOTIDE SEQUENCE [LARGE SCALE GENOMIC DNA]</scope>
    <source>
        <strain evidence="3 4">AMFP18/2</strain>
    </source>
</reference>
<name>A0ABQ8FE03_9FUNG</name>
<evidence type="ECO:0000313" key="3">
    <source>
        <dbReference type="EMBL" id="KAH6595019.1"/>
    </source>
</evidence>
<keyword evidence="1" id="KW-0175">Coiled coil</keyword>
<feature type="compositionally biased region" description="Basic and acidic residues" evidence="2">
    <location>
        <begin position="383"/>
        <end position="393"/>
    </location>
</feature>
<feature type="region of interest" description="Disordered" evidence="2">
    <location>
        <begin position="383"/>
        <end position="404"/>
    </location>
</feature>
<protein>
    <submittedName>
        <fullName evidence="3">Uncharacterized protein</fullName>
    </submittedName>
</protein>
<gene>
    <name evidence="3" type="ORF">BASA50_006163</name>
</gene>
<evidence type="ECO:0000313" key="4">
    <source>
        <dbReference type="Proteomes" id="UP001648503"/>
    </source>
</evidence>